<gene>
    <name evidence="4" type="ORF">PtoMrB4_35900</name>
    <name evidence="3" type="ORF">WP8S17C03_20100</name>
</gene>
<feature type="region of interest" description="Disordered" evidence="1">
    <location>
        <begin position="104"/>
        <end position="127"/>
    </location>
</feature>
<proteinExistence type="predicted"/>
<evidence type="ECO:0000313" key="3">
    <source>
        <dbReference type="EMBL" id="BBT15961.1"/>
    </source>
</evidence>
<dbReference type="Proteomes" id="UP000515591">
    <property type="component" value="Chromosome"/>
</dbReference>
<name>A0A1I0T4E1_9GAMM</name>
<evidence type="ECO:0000256" key="2">
    <source>
        <dbReference type="SAM" id="SignalP"/>
    </source>
</evidence>
<feature type="signal peptide" evidence="2">
    <location>
        <begin position="1"/>
        <end position="27"/>
    </location>
</feature>
<evidence type="ECO:0000256" key="1">
    <source>
        <dbReference type="SAM" id="MobiDB-lite"/>
    </source>
</evidence>
<feature type="chain" id="PRO_5043145418" description="Lipoprotein" evidence="2">
    <location>
        <begin position="28"/>
        <end position="127"/>
    </location>
</feature>
<dbReference type="EMBL" id="AP022642">
    <property type="protein sequence ID" value="BCA29613.1"/>
    <property type="molecule type" value="Genomic_DNA"/>
</dbReference>
<evidence type="ECO:0008006" key="7">
    <source>
        <dbReference type="Google" id="ProtNLM"/>
    </source>
</evidence>
<dbReference type="KEGG" id="poj:PtoMrB4_35900"/>
<feature type="region of interest" description="Disordered" evidence="1">
    <location>
        <begin position="25"/>
        <end position="62"/>
    </location>
</feature>
<evidence type="ECO:0000313" key="4">
    <source>
        <dbReference type="EMBL" id="BCA29613.1"/>
    </source>
</evidence>
<sequence length="127" mass="13716">MHATLRLSLACLLVTLAGCTLRPPAPAGQPPAQGPAATPPRVTPAPAPTPRVTRMKTHPRYAPPPGAACYWDNTLGVYVLEGRGELYYRERTYYRWDGGWSWSNGADGPWQPTDASGVPAGLGRRHP</sequence>
<dbReference type="AlphaFoldDB" id="A0A1I0T4E1"/>
<feature type="compositionally biased region" description="Pro residues" evidence="1">
    <location>
        <begin position="25"/>
        <end position="49"/>
    </location>
</feature>
<protein>
    <recommendedName>
        <fullName evidence="7">Lipoprotein</fullName>
    </recommendedName>
</protein>
<reference evidence="4 5" key="2">
    <citation type="journal article" date="2020" name="Microbiol. Resour. Announc.">
        <title>Complete genome sequence of Pseudomonas otitidis strain MrB4, isolated from Lake Biwa in Japan.</title>
        <authorList>
            <person name="Miyazaki K."/>
            <person name="Hase E."/>
            <person name="Maruya T."/>
        </authorList>
    </citation>
    <scope>NUCLEOTIDE SEQUENCE [LARGE SCALE GENOMIC DNA]</scope>
    <source>
        <strain evidence="4 5">MrB4</strain>
    </source>
</reference>
<keyword evidence="2" id="KW-0732">Signal</keyword>
<organism evidence="4 5">
    <name type="scientific">Metapseudomonas otitidis</name>
    <dbReference type="NCBI Taxonomy" id="319939"/>
    <lineage>
        <taxon>Bacteria</taxon>
        <taxon>Pseudomonadati</taxon>
        <taxon>Pseudomonadota</taxon>
        <taxon>Gammaproteobacteria</taxon>
        <taxon>Pseudomonadales</taxon>
        <taxon>Pseudomonadaceae</taxon>
        <taxon>Metapseudomonas</taxon>
    </lineage>
</organism>
<evidence type="ECO:0000313" key="6">
    <source>
        <dbReference type="Proteomes" id="UP000515591"/>
    </source>
</evidence>
<dbReference type="STRING" id="319939.SAMN05216263_10321"/>
<dbReference type="Proteomes" id="UP000501237">
    <property type="component" value="Chromosome"/>
</dbReference>
<dbReference type="EMBL" id="AP022213">
    <property type="protein sequence ID" value="BBT15961.1"/>
    <property type="molecule type" value="Genomic_DNA"/>
</dbReference>
<evidence type="ECO:0000313" key="5">
    <source>
        <dbReference type="Proteomes" id="UP000501237"/>
    </source>
</evidence>
<accession>A0A1I0T4E1</accession>
<reference evidence="3 6" key="1">
    <citation type="submission" date="2019-12" db="EMBL/GenBank/DDBJ databases">
        <title>complete genome sequences of Pseudomonas otitidis str. WP8-S17-CRE-03 isolated from wastewater treatment plant effluent.</title>
        <authorList>
            <person name="Sekizuka T."/>
            <person name="Itokawa K."/>
            <person name="Yatsu K."/>
            <person name="Inamine Y."/>
            <person name="Kuroda M."/>
        </authorList>
    </citation>
    <scope>NUCLEOTIDE SEQUENCE [LARGE SCALE GENOMIC DNA]</scope>
    <source>
        <strain evidence="3 6">WP8-S17-CRE-03</strain>
    </source>
</reference>
<dbReference type="PROSITE" id="PS51257">
    <property type="entry name" value="PROKAR_LIPOPROTEIN"/>
    <property type="match status" value="1"/>
</dbReference>